<protein>
    <submittedName>
        <fullName evidence="1">Peptidase M50</fullName>
    </submittedName>
</protein>
<proteinExistence type="predicted"/>
<comment type="caution">
    <text evidence="1">The sequence shown here is derived from an EMBL/GenBank/DDBJ whole genome shotgun (WGS) entry which is preliminary data.</text>
</comment>
<reference evidence="1" key="1">
    <citation type="submission" date="2018-01" db="EMBL/GenBank/DDBJ databases">
        <authorList>
            <person name="Krukenberg V."/>
        </authorList>
    </citation>
    <scope>NUCLEOTIDE SEQUENCE</scope>
    <source>
        <strain evidence="1">E20ANME2</strain>
    </source>
</reference>
<dbReference type="EMBL" id="PQXF01000022">
    <property type="protein sequence ID" value="PXF59806.1"/>
    <property type="molecule type" value="Genomic_DNA"/>
</dbReference>
<organism evidence="1 2">
    <name type="scientific">Candidatus Methanogaster sp</name>
    <dbReference type="NCBI Taxonomy" id="3386292"/>
    <lineage>
        <taxon>Archaea</taxon>
        <taxon>Methanobacteriati</taxon>
        <taxon>Methanobacteriota</taxon>
        <taxon>Stenosarchaea group</taxon>
        <taxon>Methanomicrobia</taxon>
        <taxon>Methanosarcinales</taxon>
        <taxon>ANME-2 cluster</taxon>
        <taxon>Candidatus Methanogasteraceae</taxon>
        <taxon>Candidatus Methanogaster</taxon>
    </lineage>
</organism>
<evidence type="ECO:0000313" key="2">
    <source>
        <dbReference type="Proteomes" id="UP000248329"/>
    </source>
</evidence>
<gene>
    <name evidence="1" type="ORF">C4B59_10850</name>
</gene>
<evidence type="ECO:0000313" key="1">
    <source>
        <dbReference type="EMBL" id="PXF59806.1"/>
    </source>
</evidence>
<sequence>MDSRIYTIGTPEPGQRTHIRTSSTEIQHLAIAWIAISYAFALVLADPRGPARPDPFGELVIYKFILSLLTVGVSFLLHELAHKVVAQRYNMWAEFRMSSSMLMFAVGLAYLVGALFAAPGAVRIYGNYATREQIGRIGAAGPLMNVLLALAFMPLIGMSGSFAGVGFGEIGILGVLINLWLAFFNMLPFSVLDGKKVFAWSKTAFAGIIILIILLGVTFIPTITM</sequence>
<name>A0AC61L1D8_9EURY</name>
<dbReference type="Proteomes" id="UP000248329">
    <property type="component" value="Unassembled WGS sequence"/>
</dbReference>
<accession>A0AC61L1D8</accession>